<feature type="chain" id="PRO_5045599561" description="Lipoprotein" evidence="1">
    <location>
        <begin position="25"/>
        <end position="218"/>
    </location>
</feature>
<evidence type="ECO:0000313" key="2">
    <source>
        <dbReference type="EMBL" id="MBP2191800.1"/>
    </source>
</evidence>
<protein>
    <recommendedName>
        <fullName evidence="4">Lipoprotein</fullName>
    </recommendedName>
</protein>
<gene>
    <name evidence="2" type="ORF">BJ987_004701</name>
</gene>
<keyword evidence="3" id="KW-1185">Reference proteome</keyword>
<proteinExistence type="predicted"/>
<dbReference type="Proteomes" id="UP001519325">
    <property type="component" value="Unassembled WGS sequence"/>
</dbReference>
<dbReference type="PROSITE" id="PS51257">
    <property type="entry name" value="PROKAR_LIPOPROTEIN"/>
    <property type="match status" value="1"/>
</dbReference>
<keyword evidence="1" id="KW-0732">Signal</keyword>
<dbReference type="EMBL" id="JAGGMR010000001">
    <property type="protein sequence ID" value="MBP2191800.1"/>
    <property type="molecule type" value="Genomic_DNA"/>
</dbReference>
<feature type="signal peptide" evidence="1">
    <location>
        <begin position="1"/>
        <end position="24"/>
    </location>
</feature>
<name>A0ABS4QJE7_9NOCA</name>
<accession>A0ABS4QJE7</accession>
<comment type="caution">
    <text evidence="2">The sequence shown here is derived from an EMBL/GenBank/DDBJ whole genome shotgun (WGS) entry which is preliminary data.</text>
</comment>
<evidence type="ECO:0000313" key="3">
    <source>
        <dbReference type="Proteomes" id="UP001519325"/>
    </source>
</evidence>
<organism evidence="2 3">
    <name type="scientific">Nocardia goodfellowii</name>
    <dbReference type="NCBI Taxonomy" id="882446"/>
    <lineage>
        <taxon>Bacteria</taxon>
        <taxon>Bacillati</taxon>
        <taxon>Actinomycetota</taxon>
        <taxon>Actinomycetes</taxon>
        <taxon>Mycobacteriales</taxon>
        <taxon>Nocardiaceae</taxon>
        <taxon>Nocardia</taxon>
    </lineage>
</organism>
<evidence type="ECO:0000256" key="1">
    <source>
        <dbReference type="SAM" id="SignalP"/>
    </source>
</evidence>
<reference evidence="2 3" key="1">
    <citation type="submission" date="2021-03" db="EMBL/GenBank/DDBJ databases">
        <title>Sequencing the genomes of 1000 actinobacteria strains.</title>
        <authorList>
            <person name="Klenk H.-P."/>
        </authorList>
    </citation>
    <scope>NUCLEOTIDE SEQUENCE [LARGE SCALE GENOMIC DNA]</scope>
    <source>
        <strain evidence="2 3">DSM 45516</strain>
    </source>
</reference>
<sequence length="218" mass="23998">MRRGKWFRVLVCLVALSGTGGCVGAVDRADFEDQMRTRGGGLVSTLPQEAIAAIARRIDAADVEANLLLLTAPNSTQFRLVLNDQPDQVTRFLSTGEDLAAREPTVRLRVRPPDRPRQLDDYSFTLGALSAPRPVRVSAYDDLDTENFRVSEVPGLSRIEDIVDTARAQSALPDGQVTVIVVSRFGHEIRIVANVLSPRAEIVAEFDRTGAFLRMRQV</sequence>
<evidence type="ECO:0008006" key="4">
    <source>
        <dbReference type="Google" id="ProtNLM"/>
    </source>
</evidence>
<dbReference type="RefSeq" id="WP_209893969.1">
    <property type="nucleotide sequence ID" value="NZ_JAGGMR010000001.1"/>
</dbReference>